<dbReference type="PROSITE" id="PS50893">
    <property type="entry name" value="ABC_TRANSPORTER_2"/>
    <property type="match status" value="1"/>
</dbReference>
<evidence type="ECO:0000313" key="9">
    <source>
        <dbReference type="EMBL" id="WZL75269.1"/>
    </source>
</evidence>
<dbReference type="Pfam" id="PF00005">
    <property type="entry name" value="ABC_tran"/>
    <property type="match status" value="1"/>
</dbReference>
<evidence type="ECO:0000256" key="5">
    <source>
        <dbReference type="ARBA" id="ARBA00022741"/>
    </source>
</evidence>
<feature type="domain" description="ABC transporter" evidence="8">
    <location>
        <begin position="9"/>
        <end position="258"/>
    </location>
</feature>
<dbReference type="CDD" id="cd03257">
    <property type="entry name" value="ABC_NikE_OppD_transporters"/>
    <property type="match status" value="1"/>
</dbReference>
<name>A0ABZ2Y8B4_9BACT</name>
<dbReference type="Proteomes" id="UP001461341">
    <property type="component" value="Chromosome"/>
</dbReference>
<reference evidence="9 10" key="1">
    <citation type="submission" date="2023-03" db="EMBL/GenBank/DDBJ databases">
        <title>Novel Species.</title>
        <authorList>
            <person name="Ma S."/>
        </authorList>
    </citation>
    <scope>NUCLEOTIDE SEQUENCE [LARGE SCALE GENOMIC DNA]</scope>
    <source>
        <strain evidence="9 10">B11</strain>
    </source>
</reference>
<evidence type="ECO:0000256" key="3">
    <source>
        <dbReference type="ARBA" id="ARBA00022448"/>
    </source>
</evidence>
<evidence type="ECO:0000256" key="2">
    <source>
        <dbReference type="ARBA" id="ARBA00005417"/>
    </source>
</evidence>
<gene>
    <name evidence="9" type="ORF">QBE54_06610</name>
</gene>
<keyword evidence="4" id="KW-1003">Cell membrane</keyword>
<sequence>MERKSLLIVRNLRVYFYNENKEELKAVDGVNFEVREGETLALVGESGCGKSVTSLAILRLIDPNGLIKSGEIIFQEQNLLALPESRMQEIRGKEISMIFQEPATALNPVYTVGDQIMEAIMLHQKVSRKEAERRAEEMLRLVGIPEPRKRLYEYPHELSGGMKQRAMIAMALSCHPKLLIADEPTTSLDVTIQAQILELIKDLQKKLNMAVILITHDLGIVADLADRVVVMYAGKIVEEGTRFEVFKKPTHPYTLGLLRSIPRLDTEQERLESIPGMVPDPLSFPEGCRFRNRCAFAETKCAEDPPRIHLEGEHFVYCHFWQKINTEERARG</sequence>
<accession>A0ABZ2Y8B4</accession>
<comment type="similarity">
    <text evidence="2">Belongs to the ABC transporter superfamily.</text>
</comment>
<dbReference type="SUPFAM" id="SSF52540">
    <property type="entry name" value="P-loop containing nucleoside triphosphate hydrolases"/>
    <property type="match status" value="1"/>
</dbReference>
<dbReference type="EMBL" id="CP121689">
    <property type="protein sequence ID" value="WZL75269.1"/>
    <property type="molecule type" value="Genomic_DNA"/>
</dbReference>
<evidence type="ECO:0000259" key="8">
    <source>
        <dbReference type="PROSITE" id="PS50893"/>
    </source>
</evidence>
<dbReference type="GO" id="GO:0005524">
    <property type="term" value="F:ATP binding"/>
    <property type="evidence" value="ECO:0007669"/>
    <property type="project" value="UniProtKB-KW"/>
</dbReference>
<keyword evidence="6 9" id="KW-0067">ATP-binding</keyword>
<evidence type="ECO:0000313" key="10">
    <source>
        <dbReference type="Proteomes" id="UP001461341"/>
    </source>
</evidence>
<dbReference type="NCBIfam" id="TIGR01727">
    <property type="entry name" value="oligo_HPY"/>
    <property type="match status" value="1"/>
</dbReference>
<keyword evidence="10" id="KW-1185">Reference proteome</keyword>
<dbReference type="InterPro" id="IPR013563">
    <property type="entry name" value="Oligopep_ABC_C"/>
</dbReference>
<protein>
    <submittedName>
        <fullName evidence="9">ABC transporter ATP-binding protein</fullName>
    </submittedName>
</protein>
<keyword evidence="3" id="KW-0813">Transport</keyword>
<dbReference type="InterPro" id="IPR050388">
    <property type="entry name" value="ABC_Ni/Peptide_Import"/>
</dbReference>
<dbReference type="PANTHER" id="PTHR43297">
    <property type="entry name" value="OLIGOPEPTIDE TRANSPORT ATP-BINDING PROTEIN APPD"/>
    <property type="match status" value="1"/>
</dbReference>
<dbReference type="PANTHER" id="PTHR43297:SF2">
    <property type="entry name" value="DIPEPTIDE TRANSPORT ATP-BINDING PROTEIN DPPD"/>
    <property type="match status" value="1"/>
</dbReference>
<evidence type="ECO:0000256" key="7">
    <source>
        <dbReference type="ARBA" id="ARBA00023136"/>
    </source>
</evidence>
<dbReference type="SMART" id="SM00382">
    <property type="entry name" value="AAA"/>
    <property type="match status" value="1"/>
</dbReference>
<dbReference type="InterPro" id="IPR003439">
    <property type="entry name" value="ABC_transporter-like_ATP-bd"/>
</dbReference>
<dbReference type="RefSeq" id="WP_369017415.1">
    <property type="nucleotide sequence ID" value="NZ_CP121689.1"/>
</dbReference>
<dbReference type="Pfam" id="PF08352">
    <property type="entry name" value="oligo_HPY"/>
    <property type="match status" value="1"/>
</dbReference>
<organism evidence="9 10">
    <name type="scientific">Thermatribacter velox</name>
    <dbReference type="NCBI Taxonomy" id="3039681"/>
    <lineage>
        <taxon>Bacteria</taxon>
        <taxon>Pseudomonadati</taxon>
        <taxon>Atribacterota</taxon>
        <taxon>Atribacteria</taxon>
        <taxon>Atribacterales</taxon>
        <taxon>Thermatribacteraceae</taxon>
        <taxon>Thermatribacter</taxon>
    </lineage>
</organism>
<dbReference type="Gene3D" id="3.40.50.300">
    <property type="entry name" value="P-loop containing nucleotide triphosphate hydrolases"/>
    <property type="match status" value="1"/>
</dbReference>
<comment type="subcellular location">
    <subcellularLocation>
        <location evidence="1">Cell inner membrane</location>
        <topology evidence="1">Peripheral membrane protein</topology>
    </subcellularLocation>
</comment>
<dbReference type="InterPro" id="IPR017871">
    <property type="entry name" value="ABC_transporter-like_CS"/>
</dbReference>
<keyword evidence="5" id="KW-0547">Nucleotide-binding</keyword>
<proteinExistence type="inferred from homology"/>
<evidence type="ECO:0000256" key="4">
    <source>
        <dbReference type="ARBA" id="ARBA00022475"/>
    </source>
</evidence>
<dbReference type="InterPro" id="IPR027417">
    <property type="entry name" value="P-loop_NTPase"/>
</dbReference>
<evidence type="ECO:0000256" key="6">
    <source>
        <dbReference type="ARBA" id="ARBA00022840"/>
    </source>
</evidence>
<keyword evidence="7" id="KW-0472">Membrane</keyword>
<evidence type="ECO:0000256" key="1">
    <source>
        <dbReference type="ARBA" id="ARBA00004417"/>
    </source>
</evidence>
<dbReference type="PROSITE" id="PS00211">
    <property type="entry name" value="ABC_TRANSPORTER_1"/>
    <property type="match status" value="1"/>
</dbReference>
<dbReference type="InterPro" id="IPR003593">
    <property type="entry name" value="AAA+_ATPase"/>
</dbReference>